<keyword evidence="1" id="KW-1133">Transmembrane helix</keyword>
<dbReference type="Proteomes" id="UP000586031">
    <property type="component" value="Unassembled WGS sequence"/>
</dbReference>
<dbReference type="Gene3D" id="3.40.50.880">
    <property type="match status" value="1"/>
</dbReference>
<dbReference type="Pfam" id="PF14258">
    <property type="entry name" value="DUF4350"/>
    <property type="match status" value="1"/>
</dbReference>
<protein>
    <submittedName>
        <fullName evidence="3">Protein kinase</fullName>
    </submittedName>
</protein>
<keyword evidence="3" id="KW-0418">Kinase</keyword>
<dbReference type="CDD" id="cd14014">
    <property type="entry name" value="STKc_PknB_like"/>
    <property type="match status" value="1"/>
</dbReference>
<proteinExistence type="predicted"/>
<reference evidence="4" key="1">
    <citation type="journal article" date="2020" name="bioRxiv">
        <title>A rank-normalized archaeal taxonomy based on genome phylogeny resolves widespread incomplete and uneven classifications.</title>
        <authorList>
            <person name="Rinke C."/>
            <person name="Chuvochina M."/>
            <person name="Mussig A.J."/>
            <person name="Chaumeil P.-A."/>
            <person name="Waite D.W."/>
            <person name="Whitman W.B."/>
            <person name="Parks D.H."/>
            <person name="Hugenholtz P."/>
        </authorList>
    </citation>
    <scope>NUCLEOTIDE SEQUENCE [LARGE SCALE GENOMIC DNA]</scope>
</reference>
<keyword evidence="1" id="KW-0812">Transmembrane</keyword>
<evidence type="ECO:0000259" key="2">
    <source>
        <dbReference type="PROSITE" id="PS50011"/>
    </source>
</evidence>
<dbReference type="SMART" id="SM00220">
    <property type="entry name" value="S_TKc"/>
    <property type="match status" value="1"/>
</dbReference>
<dbReference type="PANTHER" id="PTHR44329">
    <property type="entry name" value="SERINE/THREONINE-PROTEIN KINASE TNNI3K-RELATED"/>
    <property type="match status" value="1"/>
</dbReference>
<dbReference type="SUPFAM" id="SSF52317">
    <property type="entry name" value="Class I glutamine amidotransferase-like"/>
    <property type="match status" value="1"/>
</dbReference>
<dbReference type="InterPro" id="IPR025646">
    <property type="entry name" value="DUF4350"/>
</dbReference>
<dbReference type="SUPFAM" id="SSF56112">
    <property type="entry name" value="Protein kinase-like (PK-like)"/>
    <property type="match status" value="1"/>
</dbReference>
<organism evidence="3 4">
    <name type="scientific">Methanobacterium subterraneum</name>
    <dbReference type="NCBI Taxonomy" id="59277"/>
    <lineage>
        <taxon>Archaea</taxon>
        <taxon>Methanobacteriati</taxon>
        <taxon>Methanobacteriota</taxon>
        <taxon>Methanomada group</taxon>
        <taxon>Methanobacteria</taxon>
        <taxon>Methanobacteriales</taxon>
        <taxon>Methanobacteriaceae</taxon>
        <taxon>Methanobacterium</taxon>
    </lineage>
</organism>
<accession>A0A7J4TKD3</accession>
<evidence type="ECO:0000313" key="4">
    <source>
        <dbReference type="Proteomes" id="UP000586031"/>
    </source>
</evidence>
<feature type="transmembrane region" description="Helical" evidence="1">
    <location>
        <begin position="413"/>
        <end position="434"/>
    </location>
</feature>
<dbReference type="PROSITE" id="PS50011">
    <property type="entry name" value="PROTEIN_KINASE_DOM"/>
    <property type="match status" value="1"/>
</dbReference>
<comment type="caution">
    <text evidence="3">The sequence shown here is derived from an EMBL/GenBank/DDBJ whole genome shotgun (WGS) entry which is preliminary data.</text>
</comment>
<dbReference type="PROSITE" id="PS51257">
    <property type="entry name" value="PROKAR_LIPOPROTEIN"/>
    <property type="match status" value="1"/>
</dbReference>
<dbReference type="PROSITE" id="PS00107">
    <property type="entry name" value="PROTEIN_KINASE_ATP"/>
    <property type="match status" value="1"/>
</dbReference>
<sequence length="751" mass="84433">MRNSHIRTKLLLIILIFSLIVISLSSCTAQDTKSVLFDESGSYGKLYTIYNTGASGTSVFANLLQENGFTVSKIDNGPLTPEILEDHDVVVMMFPYRNYTDQEINYLIEYVSSGGGLLLVGNPWGVEDGDSNSIYNKIANDFGANFAYNVLVVDPNENIGLSNFIKVTDIVSNPLTSNINEIYYMQGTYLSNPGCSTVVITSGKDSWADNLFLTPEGYSQNNQLRESNETRGPLPLYSAMEYGKGKIVFTGSAASFTNLYIYRSNGWKLGLNSVNWLSNNSIPSEYKTAGVFSLSLGDLGYMVSGTILLAIFIIIGLFLILKQEKKVELSRVIKTIKNWKYYVLMGFNLLFTILGAIMFFPVNLILFDRTQFLYYDPYFGYALIITGLLFLLFNGIILFNIIFRERIPAKYNYFNMGLLLFFAGFTIFMGSLFSFPLMEIFTIGSLILLVPSVVNYWIIHGHGYDLIIEGKEFNRLAKLSVKTLPYELHALYQDAIYLGEGGFGRVYRAKTLEGNDVAIKIPKSFDKRAEKIFISEVSNWSQLEHPNIVKLYNFKILPIPYIEMEYCEGSLEHGKKPLDESIKIIYESANGLSYAHGKNIIHGDVKTSNIMSHNGVYKVSDWGLSKMTTGESVTLSGATPQYAAPEQISHEFGKSDERTDIYQLGIVFYELVTGQLPFEGEMAVVYGSILTSDPVPPSHINPQAQLVEPIIMKCLNKIKKERYNSMEQLILELEDYLKPGDETILLEKDDE</sequence>
<dbReference type="EMBL" id="DUHE01000243">
    <property type="protein sequence ID" value="HII84878.1"/>
    <property type="molecule type" value="Genomic_DNA"/>
</dbReference>
<feature type="transmembrane region" description="Helical" evidence="1">
    <location>
        <begin position="440"/>
        <end position="459"/>
    </location>
</feature>
<dbReference type="AlphaFoldDB" id="A0A7J4TKD3"/>
<feature type="transmembrane region" description="Helical" evidence="1">
    <location>
        <begin position="341"/>
        <end position="366"/>
    </location>
</feature>
<keyword evidence="1" id="KW-0472">Membrane</keyword>
<dbReference type="InterPro" id="IPR017441">
    <property type="entry name" value="Protein_kinase_ATP_BS"/>
</dbReference>
<feature type="domain" description="Protein kinase" evidence="2">
    <location>
        <begin position="492"/>
        <end position="737"/>
    </location>
</feature>
<keyword evidence="3" id="KW-0808">Transferase</keyword>
<dbReference type="GO" id="GO:0004674">
    <property type="term" value="F:protein serine/threonine kinase activity"/>
    <property type="evidence" value="ECO:0007669"/>
    <property type="project" value="TreeGrafter"/>
</dbReference>
<evidence type="ECO:0000256" key="1">
    <source>
        <dbReference type="SAM" id="Phobius"/>
    </source>
</evidence>
<dbReference type="InterPro" id="IPR000719">
    <property type="entry name" value="Prot_kinase_dom"/>
</dbReference>
<dbReference type="InterPro" id="IPR011009">
    <property type="entry name" value="Kinase-like_dom_sf"/>
</dbReference>
<dbReference type="Gene3D" id="1.10.510.10">
    <property type="entry name" value="Transferase(Phosphotransferase) domain 1"/>
    <property type="match status" value="1"/>
</dbReference>
<gene>
    <name evidence="3" type="ORF">HA271_08650</name>
</gene>
<evidence type="ECO:0000313" key="3">
    <source>
        <dbReference type="EMBL" id="HII84878.1"/>
    </source>
</evidence>
<dbReference type="InterPro" id="IPR051681">
    <property type="entry name" value="Ser/Thr_Kinases-Pseudokinases"/>
</dbReference>
<dbReference type="Pfam" id="PF00069">
    <property type="entry name" value="Pkinase"/>
    <property type="match status" value="1"/>
</dbReference>
<dbReference type="GO" id="GO:0005524">
    <property type="term" value="F:ATP binding"/>
    <property type="evidence" value="ECO:0007669"/>
    <property type="project" value="InterPro"/>
</dbReference>
<dbReference type="InterPro" id="IPR029062">
    <property type="entry name" value="Class_I_gatase-like"/>
</dbReference>
<name>A0A7J4TKD3_9EURY</name>
<feature type="transmembrane region" description="Helical" evidence="1">
    <location>
        <begin position="299"/>
        <end position="321"/>
    </location>
</feature>
<feature type="transmembrane region" description="Helical" evidence="1">
    <location>
        <begin position="378"/>
        <end position="401"/>
    </location>
</feature>